<comment type="function">
    <text evidence="6">Specifically methylates the N4 position of cytidine in position 1402 (C1402) of 16S rRNA.</text>
</comment>
<dbReference type="InterPro" id="IPR029063">
    <property type="entry name" value="SAM-dependent_MTases_sf"/>
</dbReference>
<evidence type="ECO:0000256" key="2">
    <source>
        <dbReference type="ARBA" id="ARBA00022552"/>
    </source>
</evidence>
<feature type="compositionally biased region" description="Basic residues" evidence="7">
    <location>
        <begin position="280"/>
        <end position="290"/>
    </location>
</feature>
<dbReference type="PANTHER" id="PTHR11265:SF0">
    <property type="entry name" value="12S RRNA N4-METHYLCYTIDINE METHYLTRANSFERASE"/>
    <property type="match status" value="1"/>
</dbReference>
<name>A0ABT7C0X4_9CYAN</name>
<sequence>MDRPNETEFAHIPVLGTELVGGLQVRPGGVYLDATVGGGGHSLLLLQQSDRIEIMAIDRDEMALQAARQTLAKYAHCLTFWHGNFAEYPGTAEQFDGIMTDLGVSSAQLDIPERGFSFRHEAPLDMRMDRRQELTAADLVNHSDERELADIFYHYGEERLSRRIARRIVENRPFETTTELARTVASCYPPRARHGRIHPATRVFQALRIAVNAELSGLEQFLDRATEWLKPGGVLGIISFHSLEDRCVKHYFKGCDRLEIITKKPITAGEEETRNNPRSRSAKLRLARRR</sequence>
<dbReference type="GO" id="GO:0008168">
    <property type="term" value="F:methyltransferase activity"/>
    <property type="evidence" value="ECO:0007669"/>
    <property type="project" value="UniProtKB-KW"/>
</dbReference>
<evidence type="ECO:0000313" key="9">
    <source>
        <dbReference type="Proteomes" id="UP001232992"/>
    </source>
</evidence>
<comment type="subcellular location">
    <subcellularLocation>
        <location evidence="6">Cytoplasm</location>
    </subcellularLocation>
</comment>
<evidence type="ECO:0000256" key="3">
    <source>
        <dbReference type="ARBA" id="ARBA00022603"/>
    </source>
</evidence>
<evidence type="ECO:0000256" key="1">
    <source>
        <dbReference type="ARBA" id="ARBA00010396"/>
    </source>
</evidence>
<dbReference type="RefSeq" id="WP_347179054.1">
    <property type="nucleotide sequence ID" value="NZ_JAQOSQ010000012.1"/>
</dbReference>
<feature type="region of interest" description="Disordered" evidence="7">
    <location>
        <begin position="269"/>
        <end position="290"/>
    </location>
</feature>
<dbReference type="InterPro" id="IPR002903">
    <property type="entry name" value="RsmH"/>
</dbReference>
<comment type="similarity">
    <text evidence="1 6">Belongs to the methyltransferase superfamily. RsmH family.</text>
</comment>
<dbReference type="InterPro" id="IPR023397">
    <property type="entry name" value="SAM-dep_MeTrfase_MraW_recog"/>
</dbReference>
<keyword evidence="6" id="KW-0963">Cytoplasm</keyword>
<feature type="binding site" evidence="6">
    <location>
        <position position="58"/>
    </location>
    <ligand>
        <name>S-adenosyl-L-methionine</name>
        <dbReference type="ChEBI" id="CHEBI:59789"/>
    </ligand>
</feature>
<feature type="binding site" evidence="6">
    <location>
        <position position="101"/>
    </location>
    <ligand>
        <name>S-adenosyl-L-methionine</name>
        <dbReference type="ChEBI" id="CHEBI:59789"/>
    </ligand>
</feature>
<organism evidence="8 9">
    <name type="scientific">Roseofilum casamattae BLCC-M143</name>
    <dbReference type="NCBI Taxonomy" id="3022442"/>
    <lineage>
        <taxon>Bacteria</taxon>
        <taxon>Bacillati</taxon>
        <taxon>Cyanobacteriota</taxon>
        <taxon>Cyanophyceae</taxon>
        <taxon>Desertifilales</taxon>
        <taxon>Desertifilaceae</taxon>
        <taxon>Roseofilum</taxon>
        <taxon>Roseofilum casamattae</taxon>
    </lineage>
</organism>
<dbReference type="PANTHER" id="PTHR11265">
    <property type="entry name" value="S-ADENOSYL-METHYLTRANSFERASE MRAW"/>
    <property type="match status" value="1"/>
</dbReference>
<reference evidence="8 9" key="1">
    <citation type="submission" date="2023-01" db="EMBL/GenBank/DDBJ databases">
        <title>Novel diversity within Roseofilum (Cyanobacteria; Desertifilaceae) from marine benthic mats with descriptions of four novel species.</title>
        <authorList>
            <person name="Wang Y."/>
            <person name="Berthold D.E."/>
            <person name="Hu J."/>
            <person name="Lefler F.W."/>
            <person name="Laughinghouse H.D. IV."/>
        </authorList>
    </citation>
    <scope>NUCLEOTIDE SEQUENCE [LARGE SCALE GENOMIC DNA]</scope>
    <source>
        <strain evidence="8 9">BLCC-M143</strain>
    </source>
</reference>
<evidence type="ECO:0000313" key="8">
    <source>
        <dbReference type="EMBL" id="MDJ1184163.1"/>
    </source>
</evidence>
<dbReference type="EMBL" id="JAQOSQ010000012">
    <property type="protein sequence ID" value="MDJ1184163.1"/>
    <property type="molecule type" value="Genomic_DNA"/>
</dbReference>
<feature type="binding site" evidence="6">
    <location>
        <position position="108"/>
    </location>
    <ligand>
        <name>S-adenosyl-L-methionine</name>
        <dbReference type="ChEBI" id="CHEBI:59789"/>
    </ligand>
</feature>
<dbReference type="Proteomes" id="UP001232992">
    <property type="component" value="Unassembled WGS sequence"/>
</dbReference>
<keyword evidence="4 6" id="KW-0808">Transferase</keyword>
<gene>
    <name evidence="6 8" type="primary">rsmH</name>
    <name evidence="8" type="ORF">PMH09_13310</name>
</gene>
<evidence type="ECO:0000256" key="7">
    <source>
        <dbReference type="SAM" id="MobiDB-lite"/>
    </source>
</evidence>
<evidence type="ECO:0000256" key="5">
    <source>
        <dbReference type="ARBA" id="ARBA00022691"/>
    </source>
</evidence>
<dbReference type="HAMAP" id="MF_01007">
    <property type="entry name" value="16SrRNA_methyltr_H"/>
    <property type="match status" value="1"/>
</dbReference>
<evidence type="ECO:0000256" key="4">
    <source>
        <dbReference type="ARBA" id="ARBA00022679"/>
    </source>
</evidence>
<keyword evidence="3 6" id="KW-0489">Methyltransferase</keyword>
<dbReference type="SUPFAM" id="SSF81799">
    <property type="entry name" value="Putative methyltransferase TM0872, insert domain"/>
    <property type="match status" value="1"/>
</dbReference>
<dbReference type="Pfam" id="PF01795">
    <property type="entry name" value="Methyltransf_5"/>
    <property type="match status" value="1"/>
</dbReference>
<keyword evidence="2 6" id="KW-0698">rRNA processing</keyword>
<keyword evidence="9" id="KW-1185">Reference proteome</keyword>
<dbReference type="EC" id="2.1.1.199" evidence="6"/>
<evidence type="ECO:0000256" key="6">
    <source>
        <dbReference type="HAMAP-Rule" id="MF_01007"/>
    </source>
</evidence>
<feature type="binding site" evidence="6">
    <location>
        <begin position="39"/>
        <end position="41"/>
    </location>
    <ligand>
        <name>S-adenosyl-L-methionine</name>
        <dbReference type="ChEBI" id="CHEBI:59789"/>
    </ligand>
</feature>
<accession>A0ABT7C0X4</accession>
<feature type="binding site" evidence="6">
    <location>
        <position position="85"/>
    </location>
    <ligand>
        <name>S-adenosyl-L-methionine</name>
        <dbReference type="ChEBI" id="CHEBI:59789"/>
    </ligand>
</feature>
<dbReference type="NCBIfam" id="TIGR00006">
    <property type="entry name" value="16S rRNA (cytosine(1402)-N(4))-methyltransferase RsmH"/>
    <property type="match status" value="1"/>
</dbReference>
<keyword evidence="5 6" id="KW-0949">S-adenosyl-L-methionine</keyword>
<dbReference type="PIRSF" id="PIRSF004486">
    <property type="entry name" value="MraW"/>
    <property type="match status" value="1"/>
</dbReference>
<dbReference type="GO" id="GO:0032259">
    <property type="term" value="P:methylation"/>
    <property type="evidence" value="ECO:0007669"/>
    <property type="project" value="UniProtKB-KW"/>
</dbReference>
<comment type="caution">
    <text evidence="8">The sequence shown here is derived from an EMBL/GenBank/DDBJ whole genome shotgun (WGS) entry which is preliminary data.</text>
</comment>
<dbReference type="Gene3D" id="1.10.150.170">
    <property type="entry name" value="Putative methyltransferase TM0872, insert domain"/>
    <property type="match status" value="1"/>
</dbReference>
<proteinExistence type="inferred from homology"/>
<dbReference type="Gene3D" id="3.40.50.150">
    <property type="entry name" value="Vaccinia Virus protein VP39"/>
    <property type="match status" value="1"/>
</dbReference>
<dbReference type="SUPFAM" id="SSF53335">
    <property type="entry name" value="S-adenosyl-L-methionine-dependent methyltransferases"/>
    <property type="match status" value="1"/>
</dbReference>
<comment type="catalytic activity">
    <reaction evidence="6">
        <text>cytidine(1402) in 16S rRNA + S-adenosyl-L-methionine = N(4)-methylcytidine(1402) in 16S rRNA + S-adenosyl-L-homocysteine + H(+)</text>
        <dbReference type="Rhea" id="RHEA:42928"/>
        <dbReference type="Rhea" id="RHEA-COMP:10286"/>
        <dbReference type="Rhea" id="RHEA-COMP:10287"/>
        <dbReference type="ChEBI" id="CHEBI:15378"/>
        <dbReference type="ChEBI" id="CHEBI:57856"/>
        <dbReference type="ChEBI" id="CHEBI:59789"/>
        <dbReference type="ChEBI" id="CHEBI:74506"/>
        <dbReference type="ChEBI" id="CHEBI:82748"/>
        <dbReference type="EC" id="2.1.1.199"/>
    </reaction>
</comment>
<protein>
    <recommendedName>
        <fullName evidence="6">Ribosomal RNA small subunit methyltransferase H</fullName>
        <ecNumber evidence="6">2.1.1.199</ecNumber>
    </recommendedName>
    <alternativeName>
        <fullName evidence="6">16S rRNA m(4)C1402 methyltransferase</fullName>
    </alternativeName>
    <alternativeName>
        <fullName evidence="6">rRNA (cytosine-N(4)-)-methyltransferase RsmH</fullName>
    </alternativeName>
</protein>